<dbReference type="PANTHER" id="PTHR33867">
    <property type="entry name" value="RIBOSOME MATURATION FACTOR RIMP"/>
    <property type="match status" value="1"/>
</dbReference>
<dbReference type="EMBL" id="VNWK01000033">
    <property type="protein sequence ID" value="TXJ92212.1"/>
    <property type="molecule type" value="Genomic_DNA"/>
</dbReference>
<keyword evidence="9" id="KW-1185">Reference proteome</keyword>
<dbReference type="Proteomes" id="UP000266691">
    <property type="component" value="Unassembled WGS sequence"/>
</dbReference>
<dbReference type="InterPro" id="IPR036847">
    <property type="entry name" value="RimP_C_sf"/>
</dbReference>
<dbReference type="RefSeq" id="WP_119638580.1">
    <property type="nucleotide sequence ID" value="NZ_QXFI01000033.1"/>
</dbReference>
<dbReference type="AlphaFoldDB" id="A0A3A1NIE7"/>
<dbReference type="Gene3D" id="3.30.300.70">
    <property type="entry name" value="RimP-like superfamily, N-terminal"/>
    <property type="match status" value="1"/>
</dbReference>
<evidence type="ECO:0000256" key="2">
    <source>
        <dbReference type="ARBA" id="ARBA00022517"/>
    </source>
</evidence>
<dbReference type="OrthoDB" id="9789702at2"/>
<evidence type="ECO:0000256" key="1">
    <source>
        <dbReference type="ARBA" id="ARBA00022490"/>
    </source>
</evidence>
<evidence type="ECO:0000313" key="7">
    <source>
        <dbReference type="EMBL" id="TXJ92212.1"/>
    </source>
</evidence>
<accession>A0A3A1NIE7</accession>
<dbReference type="HAMAP" id="MF_01077">
    <property type="entry name" value="RimP"/>
    <property type="match status" value="1"/>
</dbReference>
<protein>
    <recommendedName>
        <fullName evidence="3">Ribosome maturation factor RimP</fullName>
    </recommendedName>
</protein>
<dbReference type="GO" id="GO:0042274">
    <property type="term" value="P:ribosomal small subunit biogenesis"/>
    <property type="evidence" value="ECO:0007669"/>
    <property type="project" value="UniProtKB-UniRule"/>
</dbReference>
<gene>
    <name evidence="3 6" type="primary">rimP</name>
    <name evidence="6" type="ORF">D2V05_15505</name>
    <name evidence="7" type="ORF">FQ017_15370</name>
</gene>
<dbReference type="GO" id="GO:0005737">
    <property type="term" value="C:cytoplasm"/>
    <property type="evidence" value="ECO:0007669"/>
    <property type="project" value="UniProtKB-SubCell"/>
</dbReference>
<comment type="function">
    <text evidence="3">Required for maturation of 30S ribosomal subunits.</text>
</comment>
<evidence type="ECO:0000256" key="3">
    <source>
        <dbReference type="HAMAP-Rule" id="MF_01077"/>
    </source>
</evidence>
<evidence type="ECO:0000313" key="9">
    <source>
        <dbReference type="Proteomes" id="UP000321621"/>
    </source>
</evidence>
<comment type="subcellular location">
    <subcellularLocation>
        <location evidence="3">Cytoplasm</location>
    </subcellularLocation>
</comment>
<evidence type="ECO:0000259" key="5">
    <source>
        <dbReference type="Pfam" id="PF17384"/>
    </source>
</evidence>
<evidence type="ECO:0000259" key="4">
    <source>
        <dbReference type="Pfam" id="PF02576"/>
    </source>
</evidence>
<dbReference type="Pfam" id="PF17384">
    <property type="entry name" value="DUF150_C"/>
    <property type="match status" value="1"/>
</dbReference>
<name>A0A3A1NIE7_9FLAO</name>
<dbReference type="CDD" id="cd01734">
    <property type="entry name" value="YlxS_C"/>
    <property type="match status" value="1"/>
</dbReference>
<reference evidence="6 8" key="1">
    <citation type="submission" date="2018-08" db="EMBL/GenBank/DDBJ databases">
        <title>Proposal of Muricauda 72 sp.nov. and Muricauda NH166 sp.nov., isolated from seawater.</title>
        <authorList>
            <person name="Cheng H."/>
            <person name="Wu Y.-H."/>
            <person name="Guo L.-L."/>
            <person name="Xu X.-W."/>
        </authorList>
    </citation>
    <scope>NUCLEOTIDE SEQUENCE [LARGE SCALE GENOMIC DNA]</scope>
    <source>
        <strain evidence="6 8">72</strain>
    </source>
</reference>
<dbReference type="NCBIfam" id="NF002531">
    <property type="entry name" value="PRK02001.1"/>
    <property type="match status" value="1"/>
</dbReference>
<proteinExistence type="inferred from homology"/>
<comment type="similarity">
    <text evidence="3">Belongs to the RimP family.</text>
</comment>
<keyword evidence="1 3" id="KW-0963">Cytoplasm</keyword>
<keyword evidence="2 3" id="KW-0690">Ribosome biogenesis</keyword>
<evidence type="ECO:0000313" key="8">
    <source>
        <dbReference type="Proteomes" id="UP000266691"/>
    </source>
</evidence>
<dbReference type="PANTHER" id="PTHR33867:SF1">
    <property type="entry name" value="RIBOSOME MATURATION FACTOR RIMP"/>
    <property type="match status" value="1"/>
</dbReference>
<feature type="domain" description="Ribosome maturation factor RimP C-terminal" evidence="5">
    <location>
        <begin position="81"/>
        <end position="153"/>
    </location>
</feature>
<feature type="domain" description="Ribosome maturation factor RimP N-terminal" evidence="4">
    <location>
        <begin position="21"/>
        <end position="75"/>
    </location>
</feature>
<dbReference type="InterPro" id="IPR035956">
    <property type="entry name" value="RimP_N_sf"/>
</dbReference>
<sequence length="153" mass="17080">MLKEKVESLLNKALEERPSLFLIDFTVGGDNTIKVVLDGDKGVSLQDCMDVSRAIEHNLDREEEDFSLEVASAGAASPMRFPRQYTKNIGRQIKVRTTGQELEGTLVDASENSITLEWKAREPKPTGKGKVTVQKKQEIAFSDIQEAKVILKF</sequence>
<dbReference type="Gene3D" id="2.30.30.180">
    <property type="entry name" value="Ribosome maturation factor RimP, C-terminal domain"/>
    <property type="match status" value="1"/>
</dbReference>
<evidence type="ECO:0000313" key="6">
    <source>
        <dbReference type="EMBL" id="RIV43013.1"/>
    </source>
</evidence>
<organism evidence="6 8">
    <name type="scientific">Flagellimonas pelagia</name>
    <dbReference type="NCBI Taxonomy" id="2306998"/>
    <lineage>
        <taxon>Bacteria</taxon>
        <taxon>Pseudomonadati</taxon>
        <taxon>Bacteroidota</taxon>
        <taxon>Flavobacteriia</taxon>
        <taxon>Flavobacteriales</taxon>
        <taxon>Flavobacteriaceae</taxon>
        <taxon>Flagellimonas</taxon>
    </lineage>
</organism>
<dbReference type="InterPro" id="IPR028998">
    <property type="entry name" value="RimP_C"/>
</dbReference>
<dbReference type="SUPFAM" id="SSF74942">
    <property type="entry name" value="YhbC-like, C-terminal domain"/>
    <property type="match status" value="1"/>
</dbReference>
<dbReference type="Pfam" id="PF02576">
    <property type="entry name" value="RimP_N"/>
    <property type="match status" value="1"/>
</dbReference>
<dbReference type="InterPro" id="IPR028989">
    <property type="entry name" value="RimP_N"/>
</dbReference>
<dbReference type="InterPro" id="IPR003728">
    <property type="entry name" value="Ribosome_maturation_RimP"/>
</dbReference>
<dbReference type="SUPFAM" id="SSF75420">
    <property type="entry name" value="YhbC-like, N-terminal domain"/>
    <property type="match status" value="1"/>
</dbReference>
<dbReference type="Proteomes" id="UP000321621">
    <property type="component" value="Unassembled WGS sequence"/>
</dbReference>
<reference evidence="7 9" key="2">
    <citation type="submission" date="2019-07" db="EMBL/GenBank/DDBJ databases">
        <title>Draft genome of two Muricauda strains isolated from deep sea.</title>
        <authorList>
            <person name="Sun C."/>
        </authorList>
    </citation>
    <scope>NUCLEOTIDE SEQUENCE [LARGE SCALE GENOMIC DNA]</scope>
    <source>
        <strain evidence="7 9">72</strain>
    </source>
</reference>
<dbReference type="EMBL" id="QXFI01000033">
    <property type="protein sequence ID" value="RIV43013.1"/>
    <property type="molecule type" value="Genomic_DNA"/>
</dbReference>
<comment type="caution">
    <text evidence="6">The sequence shown here is derived from an EMBL/GenBank/DDBJ whole genome shotgun (WGS) entry which is preliminary data.</text>
</comment>